<gene>
    <name evidence="2" type="ORF">FLA105534_02806</name>
</gene>
<organism evidence="2 3">
    <name type="scientific">Flavobacterium bizetiae</name>
    <dbReference type="NCBI Taxonomy" id="2704140"/>
    <lineage>
        <taxon>Bacteria</taxon>
        <taxon>Pseudomonadati</taxon>
        <taxon>Bacteroidota</taxon>
        <taxon>Flavobacteriia</taxon>
        <taxon>Flavobacteriales</taxon>
        <taxon>Flavobacteriaceae</taxon>
        <taxon>Flavobacterium</taxon>
    </lineage>
</organism>
<evidence type="ECO:0000256" key="1">
    <source>
        <dbReference type="SAM" id="Phobius"/>
    </source>
</evidence>
<evidence type="ECO:0000313" key="3">
    <source>
        <dbReference type="Proteomes" id="UP000479938"/>
    </source>
</evidence>
<keyword evidence="1" id="KW-0812">Transmembrane</keyword>
<accession>A0A6J4GLI1</accession>
<feature type="transmembrane region" description="Helical" evidence="1">
    <location>
        <begin position="50"/>
        <end position="76"/>
    </location>
</feature>
<name>A0A6J4GLI1_9FLAO</name>
<evidence type="ECO:0000313" key="2">
    <source>
        <dbReference type="EMBL" id="CAA9199780.1"/>
    </source>
</evidence>
<keyword evidence="1" id="KW-0472">Membrane</keyword>
<feature type="transmembrane region" description="Helical" evidence="1">
    <location>
        <begin position="12"/>
        <end position="30"/>
    </location>
</feature>
<keyword evidence="3" id="KW-1185">Reference proteome</keyword>
<dbReference type="AlphaFoldDB" id="A0A6J4GLI1"/>
<keyword evidence="1" id="KW-1133">Transmembrane helix</keyword>
<dbReference type="Proteomes" id="UP000479938">
    <property type="component" value="Unassembled WGS sequence"/>
</dbReference>
<reference evidence="2 3" key="1">
    <citation type="submission" date="2020-02" db="EMBL/GenBank/DDBJ databases">
        <authorList>
            <person name="Criscuolo A."/>
        </authorList>
    </citation>
    <scope>NUCLEOTIDE SEQUENCE [LARGE SCALE GENOMIC DNA]</scope>
    <source>
        <strain evidence="2">CIP105534</strain>
    </source>
</reference>
<dbReference type="EMBL" id="CADCSU010000103">
    <property type="protein sequence ID" value="CAA9199780.1"/>
    <property type="molecule type" value="Genomic_DNA"/>
</dbReference>
<feature type="transmembrane region" description="Helical" evidence="1">
    <location>
        <begin position="83"/>
        <end position="104"/>
    </location>
</feature>
<sequence length="105" mass="12088">MDFKKISFHVLIRMAILVLLLGSLFLIWSFSYDPHKHCEEDMHRHVDGGLGLFIVSFLIILMYCIGLFTEMIYLFIKKRKKIAFANLGILAVLAFIIAAFMFGIS</sequence>
<protein>
    <submittedName>
        <fullName evidence="2">Uncharacterized protein</fullName>
    </submittedName>
</protein>
<proteinExistence type="predicted"/>